<dbReference type="InterPro" id="IPR057670">
    <property type="entry name" value="SH3_retrovirus"/>
</dbReference>
<name>A0A6A3JBI1_9STRA</name>
<feature type="domain" description="Integrase catalytic" evidence="4">
    <location>
        <begin position="1"/>
        <end position="152"/>
    </location>
</feature>
<keyword evidence="1" id="KW-0479">Metal-binding</keyword>
<evidence type="ECO:0000256" key="1">
    <source>
        <dbReference type="ARBA" id="ARBA00022723"/>
    </source>
</evidence>
<dbReference type="InterPro" id="IPR039537">
    <property type="entry name" value="Retrotran_Ty1/copia-like"/>
</dbReference>
<dbReference type="Proteomes" id="UP000429607">
    <property type="component" value="Unassembled WGS sequence"/>
</dbReference>
<accession>A0A6A3JBI1</accession>
<dbReference type="InterPro" id="IPR013103">
    <property type="entry name" value="RVT_2"/>
</dbReference>
<dbReference type="InterPro" id="IPR012337">
    <property type="entry name" value="RNaseH-like_sf"/>
</dbReference>
<feature type="region of interest" description="Disordered" evidence="3">
    <location>
        <begin position="246"/>
        <end position="265"/>
    </location>
</feature>
<keyword evidence="2" id="KW-0378">Hydrolase</keyword>
<comment type="caution">
    <text evidence="5">The sequence shown here is derived from an EMBL/GenBank/DDBJ whole genome shotgun (WGS) entry which is preliminary data.</text>
</comment>
<dbReference type="GO" id="GO:0046872">
    <property type="term" value="F:metal ion binding"/>
    <property type="evidence" value="ECO:0007669"/>
    <property type="project" value="UniProtKB-KW"/>
</dbReference>
<dbReference type="EMBL" id="QXFV01002156">
    <property type="protein sequence ID" value="KAE8991971.1"/>
    <property type="molecule type" value="Genomic_DNA"/>
</dbReference>
<dbReference type="GO" id="GO:0015074">
    <property type="term" value="P:DNA integration"/>
    <property type="evidence" value="ECO:0007669"/>
    <property type="project" value="InterPro"/>
</dbReference>
<dbReference type="GO" id="GO:0016787">
    <property type="term" value="F:hydrolase activity"/>
    <property type="evidence" value="ECO:0007669"/>
    <property type="project" value="UniProtKB-KW"/>
</dbReference>
<dbReference type="PROSITE" id="PS50994">
    <property type="entry name" value="INTEGRASE"/>
    <property type="match status" value="1"/>
</dbReference>
<protein>
    <recommendedName>
        <fullName evidence="4">Integrase catalytic domain-containing protein</fullName>
    </recommendedName>
</protein>
<evidence type="ECO:0000256" key="3">
    <source>
        <dbReference type="SAM" id="MobiDB-lite"/>
    </source>
</evidence>
<evidence type="ECO:0000313" key="6">
    <source>
        <dbReference type="Proteomes" id="UP000429607"/>
    </source>
</evidence>
<dbReference type="Pfam" id="PF07727">
    <property type="entry name" value="RVT_2"/>
    <property type="match status" value="1"/>
</dbReference>
<dbReference type="InterPro" id="IPR001584">
    <property type="entry name" value="Integrase_cat-core"/>
</dbReference>
<dbReference type="PANTHER" id="PTHR42648">
    <property type="entry name" value="TRANSPOSASE, PUTATIVE-RELATED"/>
    <property type="match status" value="1"/>
</dbReference>
<reference evidence="5 6" key="1">
    <citation type="submission" date="2018-09" db="EMBL/GenBank/DDBJ databases">
        <title>Genomic investigation of the strawberry pathogen Phytophthora fragariae indicates pathogenicity is determined by transcriptional variation in three key races.</title>
        <authorList>
            <person name="Adams T.M."/>
            <person name="Armitage A.D."/>
            <person name="Sobczyk M.K."/>
            <person name="Bates H.J."/>
            <person name="Dunwell J.M."/>
            <person name="Nellist C.F."/>
            <person name="Harrison R.J."/>
        </authorList>
    </citation>
    <scope>NUCLEOTIDE SEQUENCE [LARGE SCALE GENOMIC DNA]</scope>
    <source>
        <strain evidence="5 6">SCRP249</strain>
    </source>
</reference>
<gene>
    <name evidence="5" type="ORF">PR001_g21074</name>
</gene>
<sequence>MIRMSYKKTVTRRATRPFQKMMSDMCYVHEVTYEGYEHFQLMQDEATQGNKVEVFKSDQGKELFNNKLKTFLLSNGIEYTTTNSYSPEENGLVERMNGVVLSRVRCLLTAANMPWLLWGEAFGFAIEVMNISGNNALEAFIFTPKVLRKSKLENPGKPGLFVGYAKHSESYRILNLITGNIVEVRSVEFEEDWTVEASYAVKLLSNRYGRGRHVLPPIIPYVRLPRETSGRKRCCHDQRCEVHASCGYPTDEGSESAALATSDAPGRSLVAGQEIPTDAAAAVAPPTSEGVLQWGANAPYHELSERESGIDGVVDLPDSSLEAATRLPPDRQASPSVGDCDYGNFAGNEVDAGDVDHEDGDVSFGDPVDLLGRITSYEGFVDTNSEDDDEVDGWRGEASRAATPFHRSSRVRRPNVRLQDYEVEIPTSLVVQAVNLLLEPQNIQEALQGPDAEKWIEALEKEHSDLMRNNTCVLVERPKGKKILSSKWVFVRKRNHKGEVIRYRARITIKGCQQEYGANFWDTYAPVVSFEAVKLVLLLALHYGLLCEHIDFVTVFLNGPIGDGVEIYMEMPEYFNDGSGRVCRLLRSL</sequence>
<dbReference type="SUPFAM" id="SSF53098">
    <property type="entry name" value="Ribonuclease H-like"/>
    <property type="match status" value="1"/>
</dbReference>
<evidence type="ECO:0000259" key="4">
    <source>
        <dbReference type="PROSITE" id="PS50994"/>
    </source>
</evidence>
<dbReference type="Pfam" id="PF25597">
    <property type="entry name" value="SH3_retrovirus"/>
    <property type="match status" value="1"/>
</dbReference>
<dbReference type="GO" id="GO:0003676">
    <property type="term" value="F:nucleic acid binding"/>
    <property type="evidence" value="ECO:0007669"/>
    <property type="project" value="InterPro"/>
</dbReference>
<proteinExistence type="predicted"/>
<dbReference type="Gene3D" id="3.30.420.10">
    <property type="entry name" value="Ribonuclease H-like superfamily/Ribonuclease H"/>
    <property type="match status" value="1"/>
</dbReference>
<dbReference type="PANTHER" id="PTHR42648:SF24">
    <property type="entry name" value="INTEGRASE CATALYTIC DOMAIN-CONTAINING PROTEIN"/>
    <property type="match status" value="1"/>
</dbReference>
<organism evidence="5 6">
    <name type="scientific">Phytophthora rubi</name>
    <dbReference type="NCBI Taxonomy" id="129364"/>
    <lineage>
        <taxon>Eukaryota</taxon>
        <taxon>Sar</taxon>
        <taxon>Stramenopiles</taxon>
        <taxon>Oomycota</taxon>
        <taxon>Peronosporomycetes</taxon>
        <taxon>Peronosporales</taxon>
        <taxon>Peronosporaceae</taxon>
        <taxon>Phytophthora</taxon>
    </lineage>
</organism>
<dbReference type="InterPro" id="IPR036397">
    <property type="entry name" value="RNaseH_sf"/>
</dbReference>
<evidence type="ECO:0000313" key="5">
    <source>
        <dbReference type="EMBL" id="KAE8991971.1"/>
    </source>
</evidence>
<dbReference type="AlphaFoldDB" id="A0A6A3JBI1"/>
<evidence type="ECO:0000256" key="2">
    <source>
        <dbReference type="ARBA" id="ARBA00022801"/>
    </source>
</evidence>